<protein>
    <recommendedName>
        <fullName evidence="2">Amidohydrolase-related domain-containing protein</fullName>
    </recommendedName>
</protein>
<dbReference type="SUPFAM" id="SSF51556">
    <property type="entry name" value="Metallo-dependent hydrolases"/>
    <property type="match status" value="1"/>
</dbReference>
<dbReference type="Pfam" id="PF01979">
    <property type="entry name" value="Amidohydro_1"/>
    <property type="match status" value="1"/>
</dbReference>
<dbReference type="Proteomes" id="UP001385951">
    <property type="component" value="Unassembled WGS sequence"/>
</dbReference>
<evidence type="ECO:0000313" key="4">
    <source>
        <dbReference type="Proteomes" id="UP001385951"/>
    </source>
</evidence>
<dbReference type="EMBL" id="JASBNA010000004">
    <property type="protein sequence ID" value="KAK7692724.1"/>
    <property type="molecule type" value="Genomic_DNA"/>
</dbReference>
<feature type="region of interest" description="Disordered" evidence="1">
    <location>
        <begin position="1"/>
        <end position="28"/>
    </location>
</feature>
<dbReference type="GO" id="GO:0005737">
    <property type="term" value="C:cytoplasm"/>
    <property type="evidence" value="ECO:0007669"/>
    <property type="project" value="TreeGrafter"/>
</dbReference>
<reference evidence="3 4" key="1">
    <citation type="submission" date="2022-09" db="EMBL/GenBank/DDBJ databases">
        <authorList>
            <person name="Palmer J.M."/>
        </authorList>
    </citation>
    <scope>NUCLEOTIDE SEQUENCE [LARGE SCALE GENOMIC DNA]</scope>
    <source>
        <strain evidence="3 4">DSM 7382</strain>
    </source>
</reference>
<gene>
    <name evidence="3" type="ORF">QCA50_004357</name>
</gene>
<dbReference type="InterPro" id="IPR050138">
    <property type="entry name" value="DHOase/Allantoinase_Hydrolase"/>
</dbReference>
<evidence type="ECO:0000259" key="2">
    <source>
        <dbReference type="Pfam" id="PF01979"/>
    </source>
</evidence>
<dbReference type="Gene3D" id="3.20.20.140">
    <property type="entry name" value="Metal-dependent hydrolases"/>
    <property type="match status" value="2"/>
</dbReference>
<keyword evidence="4" id="KW-1185">Reference proteome</keyword>
<dbReference type="GO" id="GO:0006145">
    <property type="term" value="P:purine nucleobase catabolic process"/>
    <property type="evidence" value="ECO:0007669"/>
    <property type="project" value="TreeGrafter"/>
</dbReference>
<dbReference type="SUPFAM" id="SSF51338">
    <property type="entry name" value="Composite domain of metallo-dependent hydrolases"/>
    <property type="match status" value="1"/>
</dbReference>
<dbReference type="GO" id="GO:0004038">
    <property type="term" value="F:allantoinase activity"/>
    <property type="evidence" value="ECO:0007669"/>
    <property type="project" value="TreeGrafter"/>
</dbReference>
<evidence type="ECO:0000256" key="1">
    <source>
        <dbReference type="SAM" id="MobiDB-lite"/>
    </source>
</evidence>
<accession>A0AAW0GTB7</accession>
<proteinExistence type="predicted"/>
<dbReference type="PANTHER" id="PTHR43668:SF5">
    <property type="entry name" value="AMIDOHYDROLASE 3 DOMAIN-CONTAINING PROTEIN"/>
    <property type="match status" value="1"/>
</dbReference>
<dbReference type="InterPro" id="IPR032466">
    <property type="entry name" value="Metal_Hydrolase"/>
</dbReference>
<dbReference type="AlphaFoldDB" id="A0AAW0GTB7"/>
<comment type="caution">
    <text evidence="3">The sequence shown here is derived from an EMBL/GenBank/DDBJ whole genome shotgun (WGS) entry which is preliminary data.</text>
</comment>
<evidence type="ECO:0000313" key="3">
    <source>
        <dbReference type="EMBL" id="KAK7692724.1"/>
    </source>
</evidence>
<organism evidence="3 4">
    <name type="scientific">Cerrena zonata</name>
    <dbReference type="NCBI Taxonomy" id="2478898"/>
    <lineage>
        <taxon>Eukaryota</taxon>
        <taxon>Fungi</taxon>
        <taxon>Dikarya</taxon>
        <taxon>Basidiomycota</taxon>
        <taxon>Agaricomycotina</taxon>
        <taxon>Agaricomycetes</taxon>
        <taxon>Polyporales</taxon>
        <taxon>Cerrenaceae</taxon>
        <taxon>Cerrena</taxon>
    </lineage>
</organism>
<sequence>MSSKGFLPGPSGPDMTAPGSIHAPRSRRTTSRFRVLAGMLMILTSAAYLSLQLANYSSGSGQTVNIPVNAEQLLDKCRTLNTKPSVPADFYERKQSDRFEAGTKPTLITNATIWTGRLNGLEQFKGDVLLDGGIIREVGNITRSSWVHLQDLVTIDANGAWLSSGIVDTHSHLGVDSLPDLGGTRDTNSRKGIVQPWLRALDGLNTHDEAYRLSVSGGVTTALVLPGSANAIGGQGILIKLRPTSARSPTAMLLENPYSTNTTEYDPSLGLRWRQMKHACGENPARVYSGTRMDTTWAFRQAYDKARQIKTAQDAFCANAQAGKWDAAGEFPEDYQWEALVDVLRGRVKVHNHCYETVDLDDMVRITNEFKFSIAAFHHAHETYLVPSTLKKAYGHPPAVALFSIKSRFKRESYRGSEFAPKILAENGLQVIMKSDHPVLDSRYLLNEAQTAHYFGLPSNLALAAVTSTPAEVIGQDHRIGFIKPGYDADIVLWDSHPLALGATPKQVWIDGIPQIKSPCVVEKPASSQVVPETPNFDEEAQEALDYEGVPPLAPKHAVLGSVIFLNVSSVYLRAGDKVERVLADGTLMNHEPVVVHVDNGNIICIGARATCLTEAPLEGAFIVDLQGGSLSPGLVTYGTNIGLEEIQAESSTRDGVVFDPLIDKIPSVVGGDGAIIRASDGLSFFTRHALIAYRSGITASIVAPQHRGLLAGLSVAFSTGTEHKLKSGALIQEDAAVHVEITHSSSLPSISTQIAALRNLLLGNGEGEVKEWFHKVTKGKIPLVVSVESADIIAHVIQLKREIEEESRKELRLTLSGATEAHLLAKEISEANIGVIIRRTRSFPEEWENRRILPGPPLSAETPVSILLAHNVTVGIGEWDPSLARNLRFDIGWAALAATNISPEEALALGSVNVEKLLGVDSGNYGDLVATRGGGLLDLGGKVVAVISPRRGLVDVL</sequence>
<name>A0AAW0GTB7_9APHY</name>
<feature type="domain" description="Amidohydrolase-related" evidence="2">
    <location>
        <begin position="165"/>
        <end position="512"/>
    </location>
</feature>
<dbReference type="InterPro" id="IPR006680">
    <property type="entry name" value="Amidohydro-rel"/>
</dbReference>
<dbReference type="PANTHER" id="PTHR43668">
    <property type="entry name" value="ALLANTOINASE"/>
    <property type="match status" value="1"/>
</dbReference>
<dbReference type="InterPro" id="IPR011059">
    <property type="entry name" value="Metal-dep_hydrolase_composite"/>
</dbReference>